<dbReference type="GO" id="GO:0003676">
    <property type="term" value="F:nucleic acid binding"/>
    <property type="evidence" value="ECO:0007669"/>
    <property type="project" value="InterPro"/>
</dbReference>
<dbReference type="SUPFAM" id="SSF50249">
    <property type="entry name" value="Nucleic acid-binding proteins"/>
    <property type="match status" value="1"/>
</dbReference>
<dbReference type="AlphaFoldDB" id="A0A9W8KXE7"/>
<evidence type="ECO:0000256" key="1">
    <source>
        <dbReference type="SAM" id="MobiDB-lite"/>
    </source>
</evidence>
<dbReference type="InterPro" id="IPR012340">
    <property type="entry name" value="NA-bd_OB-fold"/>
</dbReference>
<evidence type="ECO:0000259" key="2">
    <source>
        <dbReference type="PROSITE" id="PS51857"/>
    </source>
</evidence>
<dbReference type="EMBL" id="JANBTW010000060">
    <property type="protein sequence ID" value="KAJ2674173.1"/>
    <property type="molecule type" value="Genomic_DNA"/>
</dbReference>
<dbReference type="Gene3D" id="2.40.50.140">
    <property type="entry name" value="Nucleic acid-binding proteins"/>
    <property type="match status" value="1"/>
</dbReference>
<dbReference type="PRINTS" id="PR00050">
    <property type="entry name" value="COLDSHOCK"/>
</dbReference>
<dbReference type="InterPro" id="IPR050181">
    <property type="entry name" value="Cold_shock_domain"/>
</dbReference>
<dbReference type="InterPro" id="IPR011129">
    <property type="entry name" value="CSD"/>
</dbReference>
<feature type="domain" description="CSD" evidence="2">
    <location>
        <begin position="54"/>
        <end position="123"/>
    </location>
</feature>
<dbReference type="Proteomes" id="UP001151518">
    <property type="component" value="Unassembled WGS sequence"/>
</dbReference>
<gene>
    <name evidence="3" type="ORF">GGI25_004466</name>
</gene>
<feature type="compositionally biased region" description="Low complexity" evidence="1">
    <location>
        <begin position="249"/>
        <end position="272"/>
    </location>
</feature>
<proteinExistence type="predicted"/>
<dbReference type="SMART" id="SM00357">
    <property type="entry name" value="CSP"/>
    <property type="match status" value="1"/>
</dbReference>
<dbReference type="Pfam" id="PF00313">
    <property type="entry name" value="CSD"/>
    <property type="match status" value="1"/>
</dbReference>
<feature type="region of interest" description="Disordered" evidence="1">
    <location>
        <begin position="237"/>
        <end position="273"/>
    </location>
</feature>
<dbReference type="PROSITE" id="PS51857">
    <property type="entry name" value="CSD_2"/>
    <property type="match status" value="1"/>
</dbReference>
<organism evidence="3 4">
    <name type="scientific">Coemansia spiralis</name>
    <dbReference type="NCBI Taxonomy" id="417178"/>
    <lineage>
        <taxon>Eukaryota</taxon>
        <taxon>Fungi</taxon>
        <taxon>Fungi incertae sedis</taxon>
        <taxon>Zoopagomycota</taxon>
        <taxon>Kickxellomycotina</taxon>
        <taxon>Kickxellomycetes</taxon>
        <taxon>Kickxellales</taxon>
        <taxon>Kickxellaceae</taxon>
        <taxon>Coemansia</taxon>
    </lineage>
</organism>
<comment type="caution">
    <text evidence="3">The sequence shown here is derived from an EMBL/GenBank/DDBJ whole genome shotgun (WGS) entry which is preliminary data.</text>
</comment>
<reference evidence="3" key="1">
    <citation type="submission" date="2022-07" db="EMBL/GenBank/DDBJ databases">
        <title>Phylogenomic reconstructions and comparative analyses of Kickxellomycotina fungi.</title>
        <authorList>
            <person name="Reynolds N.K."/>
            <person name="Stajich J.E."/>
            <person name="Barry K."/>
            <person name="Grigoriev I.V."/>
            <person name="Crous P."/>
            <person name="Smith M.E."/>
        </authorList>
    </citation>
    <scope>NUCLEOTIDE SEQUENCE</scope>
    <source>
        <strain evidence="3">NRRL 3115</strain>
    </source>
</reference>
<protein>
    <recommendedName>
        <fullName evidence="2">CSD domain-containing protein</fullName>
    </recommendedName>
</protein>
<dbReference type="InterPro" id="IPR002059">
    <property type="entry name" value="CSP_DNA-bd"/>
</dbReference>
<sequence length="360" mass="39905">MMDFNRQLNTTGLRNCHSLFLTDPDNLDHLHTADKWSLLLPSSISYPSRRMPTIKTGRVKFFNSQKGYGFVIPDEPIDGSAEVFVHHTVIHNNGGFKSLAEGEAVEFDLSRGPKGWQATRVTGPNGSYVRGDPYSRMRSMRPMMLASSNSPDSVVNGPIAATGPYYHYAHHFPQASAYSQMLPYNSQMPQPHYGSFTYSSSPQPAAVVPPAAGFVIHPSSALRDSRTLIDASQLPTLPPYYSLGNPSHQQQQPQQLQLQQPQPQPPQSQQQSGVITATYESYLKLQQQQQQQQQQPGQQQIYEIPPFTTRPSTASINQAPVSTHQQQSPVPTGFNAASRQNSLGSSQIHQVASYTKFPEQ</sequence>
<name>A0A9W8KXE7_9FUNG</name>
<dbReference type="OrthoDB" id="422005at2759"/>
<dbReference type="PANTHER" id="PTHR11544">
    <property type="entry name" value="COLD SHOCK DOMAIN CONTAINING PROTEINS"/>
    <property type="match status" value="1"/>
</dbReference>
<evidence type="ECO:0000313" key="4">
    <source>
        <dbReference type="Proteomes" id="UP001151518"/>
    </source>
</evidence>
<feature type="compositionally biased region" description="Polar residues" evidence="1">
    <location>
        <begin position="309"/>
        <end position="353"/>
    </location>
</feature>
<accession>A0A9W8KXE7</accession>
<feature type="region of interest" description="Disordered" evidence="1">
    <location>
        <begin position="308"/>
        <end position="360"/>
    </location>
</feature>
<evidence type="ECO:0000313" key="3">
    <source>
        <dbReference type="EMBL" id="KAJ2674173.1"/>
    </source>
</evidence>